<reference evidence="2 3" key="1">
    <citation type="submission" date="2020-08" db="EMBL/GenBank/DDBJ databases">
        <title>Genomic Encyclopedia of Type Strains, Phase IV (KMG-IV): sequencing the most valuable type-strain genomes for metagenomic binning, comparative biology and taxonomic classification.</title>
        <authorList>
            <person name="Goeker M."/>
        </authorList>
    </citation>
    <scope>NUCLEOTIDE SEQUENCE [LARGE SCALE GENOMIC DNA]</scope>
    <source>
        <strain evidence="2 3">YC6886</strain>
    </source>
</reference>
<organism evidence="2 3">
    <name type="scientific">Haloferula luteola</name>
    <dbReference type="NCBI Taxonomy" id="595692"/>
    <lineage>
        <taxon>Bacteria</taxon>
        <taxon>Pseudomonadati</taxon>
        <taxon>Verrucomicrobiota</taxon>
        <taxon>Verrucomicrobiia</taxon>
        <taxon>Verrucomicrobiales</taxon>
        <taxon>Verrucomicrobiaceae</taxon>
        <taxon>Haloferula</taxon>
    </lineage>
</organism>
<feature type="chain" id="PRO_5032735502" evidence="1">
    <location>
        <begin position="21"/>
        <end position="158"/>
    </location>
</feature>
<proteinExistence type="predicted"/>
<evidence type="ECO:0000313" key="2">
    <source>
        <dbReference type="EMBL" id="MBB5349916.1"/>
    </source>
</evidence>
<sequence length="158" mass="17483">MRTLLLMLPLLLGLVLPCSAGGKRDQKSNIVFHMETNPGENPKMAFTQFVGGEKRTFSRVPDISTRDIAAFNPFPSQDGAGYGVLIRLKPGSKTRLTAITAANQGRWMLARVNGRVVDGVMIDRQIDDGELVIWKGLSSAEIKMLDEEFPRISQKKKP</sequence>
<evidence type="ECO:0000256" key="1">
    <source>
        <dbReference type="SAM" id="SignalP"/>
    </source>
</evidence>
<dbReference type="AlphaFoldDB" id="A0A840UYL4"/>
<keyword evidence="3" id="KW-1185">Reference proteome</keyword>
<evidence type="ECO:0000313" key="3">
    <source>
        <dbReference type="Proteomes" id="UP000557717"/>
    </source>
</evidence>
<keyword evidence="1" id="KW-0732">Signal</keyword>
<feature type="signal peptide" evidence="1">
    <location>
        <begin position="1"/>
        <end position="20"/>
    </location>
</feature>
<gene>
    <name evidence="2" type="ORF">HNR46_000137</name>
</gene>
<dbReference type="RefSeq" id="WP_184014812.1">
    <property type="nucleotide sequence ID" value="NZ_JACHFD010000001.1"/>
</dbReference>
<name>A0A840UYL4_9BACT</name>
<comment type="caution">
    <text evidence="2">The sequence shown here is derived from an EMBL/GenBank/DDBJ whole genome shotgun (WGS) entry which is preliminary data.</text>
</comment>
<dbReference type="Proteomes" id="UP000557717">
    <property type="component" value="Unassembled WGS sequence"/>
</dbReference>
<protein>
    <submittedName>
        <fullName evidence="2">Uncharacterized protein</fullName>
    </submittedName>
</protein>
<accession>A0A840UYL4</accession>
<dbReference type="EMBL" id="JACHFD010000001">
    <property type="protein sequence ID" value="MBB5349916.1"/>
    <property type="molecule type" value="Genomic_DNA"/>
</dbReference>